<dbReference type="Gene3D" id="3.40.140.10">
    <property type="entry name" value="Cytidine Deaminase, domain 2"/>
    <property type="match status" value="1"/>
</dbReference>
<name>A0A9D1HWX7_9BACT</name>
<feature type="domain" description="MPN" evidence="8">
    <location>
        <begin position="103"/>
        <end position="225"/>
    </location>
</feature>
<keyword evidence="6" id="KW-0482">Metalloprotease</keyword>
<evidence type="ECO:0000256" key="4">
    <source>
        <dbReference type="ARBA" id="ARBA00022801"/>
    </source>
</evidence>
<dbReference type="InterPro" id="IPR025657">
    <property type="entry name" value="RadC_JAB"/>
</dbReference>
<dbReference type="EMBL" id="DVML01000025">
    <property type="protein sequence ID" value="HIU22840.1"/>
    <property type="molecule type" value="Genomic_DNA"/>
</dbReference>
<dbReference type="SUPFAM" id="SSF47781">
    <property type="entry name" value="RuvA domain 2-like"/>
    <property type="match status" value="1"/>
</dbReference>
<dbReference type="NCBIfam" id="TIGR00608">
    <property type="entry name" value="radc"/>
    <property type="match status" value="1"/>
</dbReference>
<organism evidence="9 10">
    <name type="scientific">Candidatus Fimihabitans intestinipullorum</name>
    <dbReference type="NCBI Taxonomy" id="2840820"/>
    <lineage>
        <taxon>Bacteria</taxon>
        <taxon>Bacillati</taxon>
        <taxon>Mycoplasmatota</taxon>
        <taxon>Mycoplasmatota incertae sedis</taxon>
        <taxon>Candidatus Fimihabitans</taxon>
    </lineage>
</organism>
<comment type="caution">
    <text evidence="9">The sequence shown here is derived from an EMBL/GenBank/DDBJ whole genome shotgun (WGS) entry which is preliminary data.</text>
</comment>
<dbReference type="Pfam" id="PF20582">
    <property type="entry name" value="UPF0758_N"/>
    <property type="match status" value="1"/>
</dbReference>
<keyword evidence="3" id="KW-0479">Metal-binding</keyword>
<dbReference type="SUPFAM" id="SSF102712">
    <property type="entry name" value="JAB1/MPN domain"/>
    <property type="match status" value="1"/>
</dbReference>
<dbReference type="InterPro" id="IPR001405">
    <property type="entry name" value="UPF0758"/>
</dbReference>
<evidence type="ECO:0000313" key="9">
    <source>
        <dbReference type="EMBL" id="HIU22840.1"/>
    </source>
</evidence>
<reference evidence="9" key="2">
    <citation type="journal article" date="2021" name="PeerJ">
        <title>Extensive microbial diversity within the chicken gut microbiome revealed by metagenomics and culture.</title>
        <authorList>
            <person name="Gilroy R."/>
            <person name="Ravi A."/>
            <person name="Getino M."/>
            <person name="Pursley I."/>
            <person name="Horton D.L."/>
            <person name="Alikhan N.F."/>
            <person name="Baker D."/>
            <person name="Gharbi K."/>
            <person name="Hall N."/>
            <person name="Watson M."/>
            <person name="Adriaenssens E.M."/>
            <person name="Foster-Nyarko E."/>
            <person name="Jarju S."/>
            <person name="Secka A."/>
            <person name="Antonio M."/>
            <person name="Oren A."/>
            <person name="Chaudhuri R.R."/>
            <person name="La Ragione R."/>
            <person name="Hildebrand F."/>
            <person name="Pallen M.J."/>
        </authorList>
    </citation>
    <scope>NUCLEOTIDE SEQUENCE</scope>
    <source>
        <strain evidence="9">CHK197-8231</strain>
    </source>
</reference>
<comment type="similarity">
    <text evidence="1 7">Belongs to the UPF0758 family.</text>
</comment>
<proteinExistence type="inferred from homology"/>
<evidence type="ECO:0000256" key="2">
    <source>
        <dbReference type="ARBA" id="ARBA00022670"/>
    </source>
</evidence>
<dbReference type="Pfam" id="PF04002">
    <property type="entry name" value="RadC"/>
    <property type="match status" value="1"/>
</dbReference>
<dbReference type="PANTHER" id="PTHR30471:SF3">
    <property type="entry name" value="UPF0758 PROTEIN YEES-RELATED"/>
    <property type="match status" value="1"/>
</dbReference>
<dbReference type="InterPro" id="IPR010994">
    <property type="entry name" value="RuvA_2-like"/>
</dbReference>
<protein>
    <submittedName>
        <fullName evidence="9">DNA repair protein RadC</fullName>
    </submittedName>
</protein>
<dbReference type="CDD" id="cd08071">
    <property type="entry name" value="MPN_DUF2466"/>
    <property type="match status" value="1"/>
</dbReference>
<evidence type="ECO:0000256" key="1">
    <source>
        <dbReference type="ARBA" id="ARBA00010243"/>
    </source>
</evidence>
<accession>A0A9D1HWX7</accession>
<dbReference type="InterPro" id="IPR020891">
    <property type="entry name" value="UPF0758_CS"/>
</dbReference>
<evidence type="ECO:0000256" key="7">
    <source>
        <dbReference type="RuleBase" id="RU003797"/>
    </source>
</evidence>
<keyword evidence="4" id="KW-0378">Hydrolase</keyword>
<dbReference type="PROSITE" id="PS50249">
    <property type="entry name" value="MPN"/>
    <property type="match status" value="1"/>
</dbReference>
<dbReference type="GO" id="GO:0046872">
    <property type="term" value="F:metal ion binding"/>
    <property type="evidence" value="ECO:0007669"/>
    <property type="project" value="UniProtKB-KW"/>
</dbReference>
<evidence type="ECO:0000256" key="3">
    <source>
        <dbReference type="ARBA" id="ARBA00022723"/>
    </source>
</evidence>
<reference evidence="9" key="1">
    <citation type="submission" date="2020-10" db="EMBL/GenBank/DDBJ databases">
        <authorList>
            <person name="Gilroy R."/>
        </authorList>
    </citation>
    <scope>NUCLEOTIDE SEQUENCE</scope>
    <source>
        <strain evidence="9">CHK197-8231</strain>
    </source>
</reference>
<evidence type="ECO:0000256" key="5">
    <source>
        <dbReference type="ARBA" id="ARBA00022833"/>
    </source>
</evidence>
<dbReference type="InterPro" id="IPR046778">
    <property type="entry name" value="UPF0758_N"/>
</dbReference>
<sequence length="229" mass="26631">MKVTRLPEAERPRERLIREGVNYLNNEELLAILLRTGTRKYPVKQLAQLVLKEVGSTEHWKNIPYEQLRKIEGIGPAHACSILAAIEFGRRIYAPVSTLQQLKITGTQTVYEYYKYRLGDVKQEYFYCVYLDQQKKVIRDKQLFVGTVNRSLVHPREIFKEAYLLSASFLICIHNHPSGNVEPSEEDIRLTERLFEIGMILGIVVLDHMIIGKYGYYSFYENGRISLSK</sequence>
<dbReference type="PROSITE" id="PS01302">
    <property type="entry name" value="UPF0758"/>
    <property type="match status" value="1"/>
</dbReference>
<dbReference type="GO" id="GO:0008237">
    <property type="term" value="F:metallopeptidase activity"/>
    <property type="evidence" value="ECO:0007669"/>
    <property type="project" value="UniProtKB-KW"/>
</dbReference>
<dbReference type="PANTHER" id="PTHR30471">
    <property type="entry name" value="DNA REPAIR PROTEIN RADC"/>
    <property type="match status" value="1"/>
</dbReference>
<dbReference type="AlphaFoldDB" id="A0A9D1HWX7"/>
<dbReference type="Proteomes" id="UP000824087">
    <property type="component" value="Unassembled WGS sequence"/>
</dbReference>
<dbReference type="GO" id="GO:0006508">
    <property type="term" value="P:proteolysis"/>
    <property type="evidence" value="ECO:0007669"/>
    <property type="project" value="UniProtKB-KW"/>
</dbReference>
<keyword evidence="2" id="KW-0645">Protease</keyword>
<evidence type="ECO:0000256" key="6">
    <source>
        <dbReference type="ARBA" id="ARBA00023049"/>
    </source>
</evidence>
<dbReference type="NCBIfam" id="NF000642">
    <property type="entry name" value="PRK00024.1"/>
    <property type="match status" value="1"/>
</dbReference>
<evidence type="ECO:0000313" key="10">
    <source>
        <dbReference type="Proteomes" id="UP000824087"/>
    </source>
</evidence>
<keyword evidence="5" id="KW-0862">Zinc</keyword>
<dbReference type="InterPro" id="IPR037518">
    <property type="entry name" value="MPN"/>
</dbReference>
<gene>
    <name evidence="9" type="primary">radC</name>
    <name evidence="9" type="ORF">IAD49_04595</name>
</gene>
<evidence type="ECO:0000259" key="8">
    <source>
        <dbReference type="PROSITE" id="PS50249"/>
    </source>
</evidence>